<reference evidence="3 4" key="1">
    <citation type="submission" date="2019-04" db="EMBL/GenBank/DDBJ databases">
        <authorList>
            <person name="Dong K."/>
        </authorList>
    </citation>
    <scope>NUCLEOTIDE SEQUENCE [LARGE SCALE GENOMIC DNA]</scope>
    <source>
        <strain evidence="4">dk3543</strain>
    </source>
</reference>
<dbReference type="GO" id="GO:0008233">
    <property type="term" value="F:peptidase activity"/>
    <property type="evidence" value="ECO:0007669"/>
    <property type="project" value="InterPro"/>
</dbReference>
<dbReference type="SUPFAM" id="SSF55166">
    <property type="entry name" value="Hedgehog/DD-peptidase"/>
    <property type="match status" value="1"/>
</dbReference>
<dbReference type="EMBL" id="SZPY01000001">
    <property type="protein sequence ID" value="TKI64058.1"/>
    <property type="molecule type" value="Genomic_DNA"/>
</dbReference>
<name>A0A4U2YRP0_9ACTN</name>
<evidence type="ECO:0000256" key="1">
    <source>
        <dbReference type="SAM" id="MobiDB-lite"/>
    </source>
</evidence>
<evidence type="ECO:0000313" key="4">
    <source>
        <dbReference type="Proteomes" id="UP000307808"/>
    </source>
</evidence>
<dbReference type="Gene3D" id="3.30.1380.10">
    <property type="match status" value="1"/>
</dbReference>
<protein>
    <submittedName>
        <fullName evidence="3">M15 family metallopeptidase</fullName>
    </submittedName>
</protein>
<dbReference type="AlphaFoldDB" id="A0A4U2YRP0"/>
<dbReference type="InterPro" id="IPR039561">
    <property type="entry name" value="Peptidase_M15C"/>
</dbReference>
<comment type="caution">
    <text evidence="3">The sequence shown here is derived from an EMBL/GenBank/DDBJ whole genome shotgun (WGS) entry which is preliminary data.</text>
</comment>
<organism evidence="3 4">
    <name type="scientific">Nocardioides jishulii</name>
    <dbReference type="NCBI Taxonomy" id="2575440"/>
    <lineage>
        <taxon>Bacteria</taxon>
        <taxon>Bacillati</taxon>
        <taxon>Actinomycetota</taxon>
        <taxon>Actinomycetes</taxon>
        <taxon>Propionibacteriales</taxon>
        <taxon>Nocardioidaceae</taxon>
        <taxon>Nocardioides</taxon>
    </lineage>
</organism>
<keyword evidence="4" id="KW-1185">Reference proteome</keyword>
<dbReference type="Proteomes" id="UP000307808">
    <property type="component" value="Unassembled WGS sequence"/>
</dbReference>
<sequence>MRLGGIVLIGAMLAGCAGQDLTITPEIGEVRTSEPAAGGPGGKDPATTGSPAAPAVEPPPRLTERLLPADLLVQVERTLTADEIARVRRVAGIDHVTPLSLAQVSVQNRVLTLAAVDVSQYRRFTQRRTARYQAAWDRVAGGELAVDPSVPRRLWEADDHLRLGNDRQAPRVHIGATVSQVPQVDAVLNPAWGQELGMPADNALLISTSTTEPRVVRPRVERVLRRLLGEKPSVQVQVLGQDRDLTAVQSAYLTGGSVALGSFTYRVLEDGRISPDPAWVAESIVTDEVPILGQVTCHRVVMPQLRAALAEIRRAGLAAKINVAQYGGCFNPRFMADAQSLSLHAFGIALDLNVPGNQRGTVGTIDRQVVSIFERWGFAWGGRWAWTDPMHFEMDRLVAAR</sequence>
<gene>
    <name evidence="3" type="ORF">FC770_02465</name>
</gene>
<evidence type="ECO:0000259" key="2">
    <source>
        <dbReference type="Pfam" id="PF13539"/>
    </source>
</evidence>
<dbReference type="Pfam" id="PF13539">
    <property type="entry name" value="Peptidase_M15_4"/>
    <property type="match status" value="1"/>
</dbReference>
<dbReference type="InterPro" id="IPR009045">
    <property type="entry name" value="Zn_M74/Hedgehog-like"/>
</dbReference>
<proteinExistence type="predicted"/>
<feature type="domain" description="Peptidase M15C" evidence="2">
    <location>
        <begin position="338"/>
        <end position="394"/>
    </location>
</feature>
<accession>A0A4U2YRP0</accession>
<evidence type="ECO:0000313" key="3">
    <source>
        <dbReference type="EMBL" id="TKI64058.1"/>
    </source>
</evidence>
<dbReference type="PROSITE" id="PS51257">
    <property type="entry name" value="PROKAR_LIPOPROTEIN"/>
    <property type="match status" value="1"/>
</dbReference>
<feature type="region of interest" description="Disordered" evidence="1">
    <location>
        <begin position="26"/>
        <end position="60"/>
    </location>
</feature>